<dbReference type="GO" id="GO:0046872">
    <property type="term" value="F:metal ion binding"/>
    <property type="evidence" value="ECO:0007669"/>
    <property type="project" value="UniProtKB-KW"/>
</dbReference>
<evidence type="ECO:0000256" key="2">
    <source>
        <dbReference type="ARBA" id="ARBA00022694"/>
    </source>
</evidence>
<dbReference type="EMBL" id="LJIJ01001619">
    <property type="protein sequence ID" value="ODM91258.1"/>
    <property type="molecule type" value="Genomic_DNA"/>
</dbReference>
<comment type="similarity">
    <text evidence="1">Belongs to the archease family.</text>
</comment>
<dbReference type="SUPFAM" id="SSF69819">
    <property type="entry name" value="MTH1598-like"/>
    <property type="match status" value="1"/>
</dbReference>
<evidence type="ECO:0000256" key="4">
    <source>
        <dbReference type="ARBA" id="ARBA00022837"/>
    </source>
</evidence>
<dbReference type="GO" id="GO:0072669">
    <property type="term" value="C:tRNA-splicing ligase complex"/>
    <property type="evidence" value="ECO:0007669"/>
    <property type="project" value="TreeGrafter"/>
</dbReference>
<protein>
    <submittedName>
        <fullName evidence="6">Protein archease</fullName>
    </submittedName>
</protein>
<dbReference type="PANTHER" id="PTHR12682">
    <property type="entry name" value="ARCHEASE"/>
    <property type="match status" value="1"/>
</dbReference>
<dbReference type="PANTHER" id="PTHR12682:SF11">
    <property type="entry name" value="PROTEIN ARCHEASE"/>
    <property type="match status" value="1"/>
</dbReference>
<evidence type="ECO:0000259" key="5">
    <source>
        <dbReference type="Pfam" id="PF01951"/>
    </source>
</evidence>
<keyword evidence="7" id="KW-1185">Reference proteome</keyword>
<dbReference type="InterPro" id="IPR002804">
    <property type="entry name" value="Archease"/>
</dbReference>
<keyword evidence="2" id="KW-0819">tRNA processing</keyword>
<name>A0A1D2ME19_ORCCI</name>
<dbReference type="Proteomes" id="UP000094527">
    <property type="component" value="Unassembled WGS sequence"/>
</dbReference>
<dbReference type="STRING" id="48709.A0A1D2ME19"/>
<gene>
    <name evidence="6" type="ORF">Ocin01_15424</name>
</gene>
<dbReference type="InterPro" id="IPR036820">
    <property type="entry name" value="Archease_dom_sf"/>
</dbReference>
<comment type="caution">
    <text evidence="6">The sequence shown here is derived from an EMBL/GenBank/DDBJ whole genome shotgun (WGS) entry which is preliminary data.</text>
</comment>
<dbReference type="GO" id="GO:0006388">
    <property type="term" value="P:tRNA splicing, via endonucleolytic cleavage and ligation"/>
    <property type="evidence" value="ECO:0007669"/>
    <property type="project" value="TreeGrafter"/>
</dbReference>
<dbReference type="Gene3D" id="3.55.10.10">
    <property type="entry name" value="Archease domain"/>
    <property type="match status" value="1"/>
</dbReference>
<evidence type="ECO:0000313" key="6">
    <source>
        <dbReference type="EMBL" id="ODM91258.1"/>
    </source>
</evidence>
<feature type="domain" description="Archease" evidence="5">
    <location>
        <begin position="110"/>
        <end position="247"/>
    </location>
</feature>
<proteinExistence type="inferred from homology"/>
<evidence type="ECO:0000313" key="7">
    <source>
        <dbReference type="Proteomes" id="UP000094527"/>
    </source>
</evidence>
<sequence length="247" mass="28454">MLKRSAFNTPFHLHQFLLFHVKDEAKDPLSPFKCFATKITFSLRPHRLHQRRKGWLGFKMDSGDPIRTAGNLKSNDEEPNVADLEGEPEDLNVSTETPAVELQLLPPIKYEYLDHTADVQIHAWGENLGEAFEQCAMGMFAYITDMDRVDNFGSEQIEATGHDMLSLLYGFLDEWLFLFNAEPYFVARKINITSFDRDNFKISAVGYGETFDLRKHTQGTEVKAITYSNMQFHEKDNYAEVFVIIDI</sequence>
<dbReference type="Pfam" id="PF01951">
    <property type="entry name" value="Archease"/>
    <property type="match status" value="1"/>
</dbReference>
<dbReference type="InterPro" id="IPR023572">
    <property type="entry name" value="Archease_dom"/>
</dbReference>
<dbReference type="AlphaFoldDB" id="A0A1D2ME19"/>
<accession>A0A1D2ME19</accession>
<dbReference type="FunFam" id="3.55.10.10:FF:000001">
    <property type="entry name" value="protein archease isoform X1"/>
    <property type="match status" value="1"/>
</dbReference>
<keyword evidence="4" id="KW-0106">Calcium</keyword>
<dbReference type="OrthoDB" id="2190767at2759"/>
<keyword evidence="3" id="KW-0479">Metal-binding</keyword>
<evidence type="ECO:0000256" key="1">
    <source>
        <dbReference type="ARBA" id="ARBA00007963"/>
    </source>
</evidence>
<organism evidence="6 7">
    <name type="scientific">Orchesella cincta</name>
    <name type="common">Springtail</name>
    <name type="synonym">Podura cincta</name>
    <dbReference type="NCBI Taxonomy" id="48709"/>
    <lineage>
        <taxon>Eukaryota</taxon>
        <taxon>Metazoa</taxon>
        <taxon>Ecdysozoa</taxon>
        <taxon>Arthropoda</taxon>
        <taxon>Hexapoda</taxon>
        <taxon>Collembola</taxon>
        <taxon>Entomobryomorpha</taxon>
        <taxon>Entomobryoidea</taxon>
        <taxon>Orchesellidae</taxon>
        <taxon>Orchesellinae</taxon>
        <taxon>Orchesella</taxon>
    </lineage>
</organism>
<evidence type="ECO:0000256" key="3">
    <source>
        <dbReference type="ARBA" id="ARBA00022723"/>
    </source>
</evidence>
<reference evidence="6 7" key="1">
    <citation type="journal article" date="2016" name="Genome Biol. Evol.">
        <title>Gene Family Evolution Reflects Adaptation to Soil Environmental Stressors in the Genome of the Collembolan Orchesella cincta.</title>
        <authorList>
            <person name="Faddeeva-Vakhrusheva A."/>
            <person name="Derks M.F."/>
            <person name="Anvar S.Y."/>
            <person name="Agamennone V."/>
            <person name="Suring W."/>
            <person name="Smit S."/>
            <person name="van Straalen N.M."/>
            <person name="Roelofs D."/>
        </authorList>
    </citation>
    <scope>NUCLEOTIDE SEQUENCE [LARGE SCALE GENOMIC DNA]</scope>
    <source>
        <tissue evidence="6">Mixed pool</tissue>
    </source>
</reference>